<accession>A0A443JBX1</accession>
<comment type="caution">
    <text evidence="2">The sequence shown here is derived from an EMBL/GenBank/DDBJ whole genome shotgun (WGS) entry which is preliminary data.</text>
</comment>
<sequence length="137" mass="14286">MSGPTQITFTLRTPNGDPLMGGKIAFALSGFDLDEAVVIPETIEAQIAADGTGTVVLWPNVAGLRDTSYRITITTAGGSRIELGAISVPESDAAVAMHTLVPVGTLGGLKTIVLTQAEYDGLDVRDGQTLYLIRAEV</sequence>
<dbReference type="EMBL" id="SAUZ01000022">
    <property type="protein sequence ID" value="RWR17992.1"/>
    <property type="molecule type" value="Genomic_DNA"/>
</dbReference>
<organism evidence="2 3">
    <name type="scientific">Paenirhodobacter populi</name>
    <dbReference type="NCBI Taxonomy" id="2306993"/>
    <lineage>
        <taxon>Bacteria</taxon>
        <taxon>Pseudomonadati</taxon>
        <taxon>Pseudomonadota</taxon>
        <taxon>Alphaproteobacteria</taxon>
        <taxon>Rhodobacterales</taxon>
        <taxon>Rhodobacter group</taxon>
        <taxon>Paenirhodobacter</taxon>
    </lineage>
</organism>
<reference evidence="2 3" key="2">
    <citation type="submission" date="2019-01" db="EMBL/GenBank/DDBJ databases">
        <authorList>
            <person name="Li Y."/>
        </authorList>
    </citation>
    <scope>NUCLEOTIDE SEQUENCE [LARGE SCALE GENOMIC DNA]</scope>
    <source>
        <strain evidence="2 3">SK2B-1</strain>
    </source>
</reference>
<dbReference type="RefSeq" id="WP_128209902.1">
    <property type="nucleotide sequence ID" value="NZ_JBHRSO010000040.1"/>
</dbReference>
<evidence type="ECO:0000259" key="1">
    <source>
        <dbReference type="Pfam" id="PF24243"/>
    </source>
</evidence>
<proteinExistence type="predicted"/>
<dbReference type="InterPro" id="IPR056923">
    <property type="entry name" value="Minor_tail_gp31_C"/>
</dbReference>
<protein>
    <recommendedName>
        <fullName evidence="1">Minor tail protein gp31 C-terminal domain-containing protein</fullName>
    </recommendedName>
</protein>
<evidence type="ECO:0000313" key="3">
    <source>
        <dbReference type="Proteomes" id="UP000284476"/>
    </source>
</evidence>
<evidence type="ECO:0000313" key="2">
    <source>
        <dbReference type="EMBL" id="RWR17992.1"/>
    </source>
</evidence>
<dbReference type="Pfam" id="PF24243">
    <property type="entry name" value="Phage_tail_C"/>
    <property type="match status" value="1"/>
</dbReference>
<dbReference type="Proteomes" id="UP000284476">
    <property type="component" value="Unassembled WGS sequence"/>
</dbReference>
<name>A0A443JBX1_9RHOB</name>
<reference evidence="2 3" key="1">
    <citation type="submission" date="2019-01" db="EMBL/GenBank/DDBJ databases">
        <title>Sinorhodobacter populi sp. nov. isolated from the symptomatic bark tissue of Populus euramericana canker.</title>
        <authorList>
            <person name="Xu G."/>
        </authorList>
    </citation>
    <scope>NUCLEOTIDE SEQUENCE [LARGE SCALE GENOMIC DNA]</scope>
    <source>
        <strain evidence="2 3">SK2B-1</strain>
    </source>
</reference>
<gene>
    <name evidence="2" type="ORF">D2T30_17260</name>
</gene>
<dbReference type="AlphaFoldDB" id="A0A443JBX1"/>
<feature type="domain" description="Minor tail protein gp31 C-terminal" evidence="1">
    <location>
        <begin position="110"/>
        <end position="134"/>
    </location>
</feature>